<dbReference type="SUPFAM" id="SSF52540">
    <property type="entry name" value="P-loop containing nucleoside triphosphate hydrolases"/>
    <property type="match status" value="1"/>
</dbReference>
<evidence type="ECO:0000256" key="1">
    <source>
        <dbReference type="ARBA" id="ARBA00005290"/>
    </source>
</evidence>
<protein>
    <submittedName>
        <fullName evidence="6">Uncharacterized protein</fullName>
    </submittedName>
</protein>
<gene>
    <name evidence="6" type="ORF">Adu01nite_23210</name>
</gene>
<dbReference type="NCBIfam" id="NF041121">
    <property type="entry name" value="SAV_2336_NTERM"/>
    <property type="match status" value="1"/>
</dbReference>
<dbReference type="InterPro" id="IPR027417">
    <property type="entry name" value="P-loop_NTPase"/>
</dbReference>
<keyword evidence="3" id="KW-0378">Hydrolase</keyword>
<dbReference type="InterPro" id="IPR047738">
    <property type="entry name" value="SAV_2336-like_N"/>
</dbReference>
<evidence type="ECO:0000256" key="4">
    <source>
        <dbReference type="ARBA" id="ARBA00023134"/>
    </source>
</evidence>
<sequence length="943" mass="101622">MDVDRLHAVLSAAGCELTALETAEALWLAGRIAGHPAPPAPAAEERAPPAGQARTSLSVPSPTSAPALVDDVPLHVPHPIPTTTTSTDRSLTVEYVRTRSGSALGSGRDLMRAMRPLKRSVASPMVREFDEEATAQRFAECGRWLPVMRPAIVPAFDLVLVIDRSPASRIWEDTADDLGVLLAQSGAFGRVRIRYLTTEPDGTLCISNVREPAHRPPLIGGADEPSRRDLVLLLTDGIASAWAGSPAREVLIHWSRHGRLAILQPLPERLWTRTSLPPTRGRLTLIATGTAGRRLGFQDYETPGRPQVAAAVPVLHLDAGWLGSWSRLMAETAHDGVDGAAVIVESDEVPSPAEQPPTHITPLDRVQRFQSEASHEAFRLARYLAAVPLTPAVMRVVQAATIPEAQLSHLAEVWFSGLLTRIGTTHDEPVYSFAPGIEDILLGMLREHEYEEIQHRVSRYLERQASGGRGSLLLAIPSAGGAHRLSPLSRPFARIRARAQARGSGLPEATELSAEPARPRTLVMTGSGERHEVSGPTVFSGDGDHALLIGVENSSDLPDLPAARGQLAELGEALMTVSGLTPANLRMVINPDRPEDLLSEVAGAAERATGTLFLYYHGHGTANGDGELRLAATEGSVAYADIKALLDGRLQPTIVVLDSCMPGNRDLRPPSGAGALLCLDTAVSDDHQDHDGYADQIAKLLRGPPPTAAGNKESATNWTVRDLQAKLPMRLATPDVASSRLPATFKLTPLSRPARIPVWSAPATRVTSAKIIIAGGPTTPKETIIGSVSEITPLTTEAIMKAGTGEGHRPLPVHMDFGRVTVDRDLILYLFSTPSETTYWFMWEELVRGAIGAIVLVDTTRLADCFATVDFFESRRLPYLIAMNSFDGMIYVNAQDVRDALAISNDVPIVSTDVRNRESVKHVIISLIEYVLTARRAQAIPPR</sequence>
<evidence type="ECO:0000313" key="6">
    <source>
        <dbReference type="EMBL" id="GIE00971.1"/>
    </source>
</evidence>
<dbReference type="InterPro" id="IPR004130">
    <property type="entry name" value="Gpn"/>
</dbReference>
<keyword evidence="2" id="KW-0547">Nucleotide-binding</keyword>
<evidence type="ECO:0000256" key="3">
    <source>
        <dbReference type="ARBA" id="ARBA00022801"/>
    </source>
</evidence>
<keyword evidence="4" id="KW-0342">GTP-binding</keyword>
<feature type="compositionally biased region" description="Polar residues" evidence="5">
    <location>
        <begin position="55"/>
        <end position="64"/>
    </location>
</feature>
<reference evidence="6 7" key="1">
    <citation type="submission" date="2021-01" db="EMBL/GenBank/DDBJ databases">
        <title>Whole genome shotgun sequence of Actinoplanes durhamensis NBRC 14914.</title>
        <authorList>
            <person name="Komaki H."/>
            <person name="Tamura T."/>
        </authorList>
    </citation>
    <scope>NUCLEOTIDE SEQUENCE [LARGE SCALE GENOMIC DNA]</scope>
    <source>
        <strain evidence="6 7">NBRC 14914</strain>
    </source>
</reference>
<comment type="similarity">
    <text evidence="1">Belongs to the GPN-loop GTPase family.</text>
</comment>
<dbReference type="Proteomes" id="UP000637628">
    <property type="component" value="Unassembled WGS sequence"/>
</dbReference>
<name>A0ABQ3YTQ5_9ACTN</name>
<organism evidence="6 7">
    <name type="scientific">Paractinoplanes durhamensis</name>
    <dbReference type="NCBI Taxonomy" id="113563"/>
    <lineage>
        <taxon>Bacteria</taxon>
        <taxon>Bacillati</taxon>
        <taxon>Actinomycetota</taxon>
        <taxon>Actinomycetes</taxon>
        <taxon>Micromonosporales</taxon>
        <taxon>Micromonosporaceae</taxon>
        <taxon>Paractinoplanes</taxon>
    </lineage>
</organism>
<proteinExistence type="inferred from homology"/>
<evidence type="ECO:0000256" key="5">
    <source>
        <dbReference type="SAM" id="MobiDB-lite"/>
    </source>
</evidence>
<dbReference type="InterPro" id="IPR052705">
    <property type="entry name" value="Gliding_Motility_GTPase"/>
</dbReference>
<dbReference type="EMBL" id="BOML01000019">
    <property type="protein sequence ID" value="GIE00971.1"/>
    <property type="molecule type" value="Genomic_DNA"/>
</dbReference>
<evidence type="ECO:0000313" key="7">
    <source>
        <dbReference type="Proteomes" id="UP000637628"/>
    </source>
</evidence>
<comment type="caution">
    <text evidence="6">The sequence shown here is derived from an EMBL/GenBank/DDBJ whole genome shotgun (WGS) entry which is preliminary data.</text>
</comment>
<keyword evidence="7" id="KW-1185">Reference proteome</keyword>
<accession>A0ABQ3YTQ5</accession>
<evidence type="ECO:0000256" key="2">
    <source>
        <dbReference type="ARBA" id="ARBA00022741"/>
    </source>
</evidence>
<dbReference type="Pfam" id="PF03029">
    <property type="entry name" value="ATP_bind_1"/>
    <property type="match status" value="1"/>
</dbReference>
<dbReference type="Gene3D" id="3.40.50.300">
    <property type="entry name" value="P-loop containing nucleotide triphosphate hydrolases"/>
    <property type="match status" value="1"/>
</dbReference>
<dbReference type="PANTHER" id="PTHR42708">
    <property type="entry name" value="ATP/GTP-BINDING PROTEIN-RELATED"/>
    <property type="match status" value="1"/>
</dbReference>
<dbReference type="PANTHER" id="PTHR42708:SF1">
    <property type="entry name" value="GLIDING MOTILITY PROTEIN MGLA"/>
    <property type="match status" value="1"/>
</dbReference>
<feature type="region of interest" description="Disordered" evidence="5">
    <location>
        <begin position="37"/>
        <end position="89"/>
    </location>
</feature>